<protein>
    <submittedName>
        <fullName evidence="1">Uncharacterized protein</fullName>
    </submittedName>
</protein>
<accession>A0A2K9LTS7</accession>
<proteinExistence type="predicted"/>
<dbReference type="EMBL" id="CP025543">
    <property type="protein sequence ID" value="AUM62478.1"/>
    <property type="molecule type" value="Genomic_DNA"/>
</dbReference>
<evidence type="ECO:0000313" key="1">
    <source>
        <dbReference type="EMBL" id="AUM62478.1"/>
    </source>
</evidence>
<dbReference type="AlphaFoldDB" id="A0A2K9LTS7"/>
<gene>
    <name evidence="1" type="ORF">SMONO_v1c02270</name>
</gene>
<dbReference type="RefSeq" id="WP_101780529.1">
    <property type="nucleotide sequence ID" value="NZ_CP025543.1"/>
</dbReference>
<dbReference type="OrthoDB" id="388595at2"/>
<reference evidence="1 2" key="1">
    <citation type="submission" date="2017-12" db="EMBL/GenBank/DDBJ databases">
        <title>Complete genome sequence of Spiroplasma monobiae MQ-1 (ATCC 33825).</title>
        <authorList>
            <person name="Tsai Y.-M."/>
            <person name="Lo W.-S."/>
            <person name="Wu P.-S."/>
            <person name="Cho S.-T."/>
            <person name="Kuo C.-H."/>
        </authorList>
    </citation>
    <scope>NUCLEOTIDE SEQUENCE [LARGE SCALE GENOMIC DNA]</scope>
    <source>
        <strain evidence="1 2">MQ-1</strain>
    </source>
</reference>
<organism evidence="1 2">
    <name type="scientific">Spiroplasma monobiae MQ-1</name>
    <dbReference type="NCBI Taxonomy" id="1336748"/>
    <lineage>
        <taxon>Bacteria</taxon>
        <taxon>Bacillati</taxon>
        <taxon>Mycoplasmatota</taxon>
        <taxon>Mollicutes</taxon>
        <taxon>Entomoplasmatales</taxon>
        <taxon>Spiroplasmataceae</taxon>
        <taxon>Spiroplasma</taxon>
    </lineage>
</organism>
<sequence length="281" mass="33522">MAEKTTLKDIVHINKMLASKNYNTIKEFQAYTDVIQEYVDDTFFKNDAIIQKLVEYSENSGRYLDIHFKSPINVELKVENIHDYLSNTKRAIEKAMFIEEEIFDHVIFVEIKSTFRYFLEKTYEFDSLTDYETLYGINTVEFHQQNESFKYLYTIFDKLTYIAKHLNEKYCKKEVVPYGGESIKFATDFLKDISFLANSAGEYQKLSDIIETITYSKAWHYIRRLRNSIEHDFVDPTFKYNICFSLELLFIIIGRIMLAINKYLKSDKEVRKTLDHLKREK</sequence>
<keyword evidence="2" id="KW-1185">Reference proteome</keyword>
<dbReference type="Proteomes" id="UP000234790">
    <property type="component" value="Chromosome"/>
</dbReference>
<name>A0A2K9LTS7_SPISQ</name>
<evidence type="ECO:0000313" key="2">
    <source>
        <dbReference type="Proteomes" id="UP000234790"/>
    </source>
</evidence>
<dbReference type="KEGG" id="smoo:SMONO_v1c02270"/>